<dbReference type="RefSeq" id="WP_214535003.1">
    <property type="nucleotide sequence ID" value="NZ_JAHFVK010000001.1"/>
</dbReference>
<evidence type="ECO:0000313" key="2">
    <source>
        <dbReference type="EMBL" id="MBT2133679.1"/>
    </source>
</evidence>
<comment type="caution">
    <text evidence="2">The sequence shown here is derived from an EMBL/GenBank/DDBJ whole genome shotgun (WGS) entry which is preliminary data.</text>
</comment>
<dbReference type="InterPro" id="IPR011990">
    <property type="entry name" value="TPR-like_helical_dom_sf"/>
</dbReference>
<organism evidence="2 3">
    <name type="scientific">Croceibacterium selenioxidans</name>
    <dbReference type="NCBI Taxonomy" id="2838833"/>
    <lineage>
        <taxon>Bacteria</taxon>
        <taxon>Pseudomonadati</taxon>
        <taxon>Pseudomonadota</taxon>
        <taxon>Alphaproteobacteria</taxon>
        <taxon>Sphingomonadales</taxon>
        <taxon>Erythrobacteraceae</taxon>
        <taxon>Croceibacterium</taxon>
    </lineage>
</organism>
<proteinExistence type="predicted"/>
<dbReference type="SUPFAM" id="SSF48452">
    <property type="entry name" value="TPR-like"/>
    <property type="match status" value="1"/>
</dbReference>
<accession>A0ABS5W1V6</accession>
<dbReference type="Proteomes" id="UP000811255">
    <property type="component" value="Unassembled WGS sequence"/>
</dbReference>
<feature type="chain" id="PRO_5047212604" description="Tetratricopeptide repeat protein" evidence="1">
    <location>
        <begin position="33"/>
        <end position="419"/>
    </location>
</feature>
<protein>
    <recommendedName>
        <fullName evidence="4">Tetratricopeptide repeat protein</fullName>
    </recommendedName>
</protein>
<feature type="signal peptide" evidence="1">
    <location>
        <begin position="1"/>
        <end position="32"/>
    </location>
</feature>
<evidence type="ECO:0000313" key="3">
    <source>
        <dbReference type="Proteomes" id="UP000811255"/>
    </source>
</evidence>
<dbReference type="Gene3D" id="1.25.40.10">
    <property type="entry name" value="Tetratricopeptide repeat domain"/>
    <property type="match status" value="1"/>
</dbReference>
<name>A0ABS5W1V6_9SPHN</name>
<dbReference type="EMBL" id="JAHFVK010000001">
    <property type="protein sequence ID" value="MBT2133679.1"/>
    <property type="molecule type" value="Genomic_DNA"/>
</dbReference>
<keyword evidence="3" id="KW-1185">Reference proteome</keyword>
<keyword evidence="1" id="KW-0732">Signal</keyword>
<reference evidence="2 3" key="1">
    <citation type="submission" date="2021-05" db="EMBL/GenBank/DDBJ databases">
        <title>Croceibacterium sp. LX-88 genome sequence.</title>
        <authorList>
            <person name="Luo X."/>
        </authorList>
    </citation>
    <scope>NUCLEOTIDE SEQUENCE [LARGE SCALE GENOMIC DNA]</scope>
    <source>
        <strain evidence="2 3">LX-88</strain>
    </source>
</reference>
<gene>
    <name evidence="2" type="ORF">KK137_04965</name>
</gene>
<evidence type="ECO:0000256" key="1">
    <source>
        <dbReference type="SAM" id="SignalP"/>
    </source>
</evidence>
<sequence length="419" mass="44238">MFPKTGNAGRKSRGGLSSAVALALALMGGAVAGTAMTASPAFAQNSKGFASAYKPVADIVNAPGGDLAAAKAQIPSVIAAMQTPEDKHVGGNLVLILGNKLNDPALQRQGLELMLASGKVDPAQVGELQFLVGNLAYNAKDYAAARTALQAAVAAGRTADNPEGLIAESYFGEGQNAQGLDYLHGLIDQRVAAGQPVPDAWLVRGLQVAYKAKLDDQTLEWSTLLVTHGSSDKKWLQALQVVNSLNAGDRQAQLDLLRLMALTNALSDRREYVSYIETADPRVMSNEVARVLDAAVQAGVMTTGDQYYGDVKRVVDERAPADRKDAPQLAAAARKSATGRDAQYAGDVFLSLGSYAEAEEMFKLALEKGDIDRDLTLTRLGIAQVHQNKYADAKATFAQVSGSRATVARMWGAYASSRA</sequence>
<evidence type="ECO:0008006" key="4">
    <source>
        <dbReference type="Google" id="ProtNLM"/>
    </source>
</evidence>